<name>A0A1H8J232_9BACL</name>
<dbReference type="OrthoDB" id="2990462at2"/>
<gene>
    <name evidence="1" type="ORF">SAMN05444955_1216</name>
</gene>
<dbReference type="STRING" id="1173111.SAMN05444955_1216"/>
<organism evidence="1 2">
    <name type="scientific">Lihuaxuella thermophila</name>
    <dbReference type="NCBI Taxonomy" id="1173111"/>
    <lineage>
        <taxon>Bacteria</taxon>
        <taxon>Bacillati</taxon>
        <taxon>Bacillota</taxon>
        <taxon>Bacilli</taxon>
        <taxon>Bacillales</taxon>
        <taxon>Thermoactinomycetaceae</taxon>
        <taxon>Lihuaxuella</taxon>
    </lineage>
</organism>
<dbReference type="RefSeq" id="WP_089972881.1">
    <property type="nucleotide sequence ID" value="NZ_FOCQ01000021.1"/>
</dbReference>
<sequence>MLKLQIEGQPNQVKSFLQDIGQRPQIELIHQEVHNGGMTGQVDVSVSCYIKYLPDRRLRMLQITTMEGGEIRIPLLDVTQVEIDEGVQVVFGKYFDIFS</sequence>
<dbReference type="EMBL" id="FOCQ01000021">
    <property type="protein sequence ID" value="SEN74731.1"/>
    <property type="molecule type" value="Genomic_DNA"/>
</dbReference>
<reference evidence="1 2" key="1">
    <citation type="submission" date="2016-10" db="EMBL/GenBank/DDBJ databases">
        <authorList>
            <person name="de Groot N.N."/>
        </authorList>
    </citation>
    <scope>NUCLEOTIDE SEQUENCE [LARGE SCALE GENOMIC DNA]</scope>
    <source>
        <strain evidence="1 2">DSM 46701</strain>
    </source>
</reference>
<keyword evidence="2" id="KW-1185">Reference proteome</keyword>
<dbReference type="AlphaFoldDB" id="A0A1H8J232"/>
<accession>A0A1H8J232</accession>
<evidence type="ECO:0000313" key="1">
    <source>
        <dbReference type="EMBL" id="SEN74731.1"/>
    </source>
</evidence>
<proteinExistence type="predicted"/>
<protein>
    <submittedName>
        <fullName evidence="1">Uncharacterized protein</fullName>
    </submittedName>
</protein>
<dbReference type="Proteomes" id="UP000199695">
    <property type="component" value="Unassembled WGS sequence"/>
</dbReference>
<evidence type="ECO:0000313" key="2">
    <source>
        <dbReference type="Proteomes" id="UP000199695"/>
    </source>
</evidence>